<dbReference type="PANTHER" id="PTHR36836">
    <property type="entry name" value="COLANIC ACID BIOSYNTHESIS PROTEIN WCAK"/>
    <property type="match status" value="1"/>
</dbReference>
<dbReference type="Proteomes" id="UP001321453">
    <property type="component" value="Unassembled WGS sequence"/>
</dbReference>
<dbReference type="GO" id="GO:0016740">
    <property type="term" value="F:transferase activity"/>
    <property type="evidence" value="ECO:0007669"/>
    <property type="project" value="UniProtKB-KW"/>
</dbReference>
<reference evidence="2 3" key="1">
    <citation type="submission" date="2023-06" db="EMBL/GenBank/DDBJ databases">
        <title>Cellulomonas sp. MW9 Whole genome sequence.</title>
        <authorList>
            <person name="Park S."/>
        </authorList>
    </citation>
    <scope>NUCLEOTIDE SEQUENCE [LARGE SCALE GENOMIC DNA]</scope>
    <source>
        <strain evidence="2 3">MW9</strain>
    </source>
</reference>
<comment type="caution">
    <text evidence="2">The sequence shown here is derived from an EMBL/GenBank/DDBJ whole genome shotgun (WGS) entry which is preliminary data.</text>
</comment>
<evidence type="ECO:0000259" key="1">
    <source>
        <dbReference type="Pfam" id="PF04230"/>
    </source>
</evidence>
<gene>
    <name evidence="2" type="ORF">QRT05_05060</name>
</gene>
<sequence length="357" mass="38047">MHVLVLYADDQSSNLGVRALARGAAALADRAFPGCDVSYASYGTRGIPVPVGSNRRLVRARVAPGDPLRSWLGTFDLVLDMRAGDSFADIYGARRLVNQSMLASLARSAGTPVVMGPQTIGPFTTRRGRAVARWSLRKARVVMARDRVSADYAASLGRPVDVRSTDVVFALPRPARTSTRDVVLNVSGLLWQPNPHVEAASYRRTVRAVCDGLRDAGRTVSLMAHVIESPVADNDVPAVRELAALVGGDVEVVLPQDLDEVREVTASAAVVVGSRMHACLNALSTGTPAVPMAYSRKFDPLLRDLGWEHTVDLRAASTPVEDVLALVKTDLTSDVAALLDTAEGLLAPAVAALRSVR</sequence>
<dbReference type="RefSeq" id="WP_289445852.1">
    <property type="nucleotide sequence ID" value="NZ_JAUCGR010000001.1"/>
</dbReference>
<dbReference type="Pfam" id="PF04230">
    <property type="entry name" value="PS_pyruv_trans"/>
    <property type="match status" value="1"/>
</dbReference>
<feature type="domain" description="Polysaccharide pyruvyl transferase" evidence="1">
    <location>
        <begin position="90"/>
        <end position="295"/>
    </location>
</feature>
<evidence type="ECO:0000313" key="3">
    <source>
        <dbReference type="Proteomes" id="UP001321453"/>
    </source>
</evidence>
<organism evidence="2 3">
    <name type="scientific">Cellulomonas edaphi</name>
    <dbReference type="NCBI Taxonomy" id="3053468"/>
    <lineage>
        <taxon>Bacteria</taxon>
        <taxon>Bacillati</taxon>
        <taxon>Actinomycetota</taxon>
        <taxon>Actinomycetes</taxon>
        <taxon>Micrococcales</taxon>
        <taxon>Cellulomonadaceae</taxon>
        <taxon>Cellulomonas</taxon>
    </lineage>
</organism>
<name>A0ABT7S6L7_9CELL</name>
<dbReference type="PANTHER" id="PTHR36836:SF1">
    <property type="entry name" value="COLANIC ACID BIOSYNTHESIS PROTEIN WCAK"/>
    <property type="match status" value="1"/>
</dbReference>
<dbReference type="EMBL" id="JAUCGR010000001">
    <property type="protein sequence ID" value="MDM7830692.1"/>
    <property type="molecule type" value="Genomic_DNA"/>
</dbReference>
<accession>A0ABT7S6L7</accession>
<evidence type="ECO:0000313" key="2">
    <source>
        <dbReference type="EMBL" id="MDM7830692.1"/>
    </source>
</evidence>
<dbReference type="InterPro" id="IPR007345">
    <property type="entry name" value="Polysacch_pyruvyl_Trfase"/>
</dbReference>
<protein>
    <submittedName>
        <fullName evidence="2">Polysaccharide pyruvyl transferase family protein</fullName>
    </submittedName>
</protein>
<keyword evidence="3" id="KW-1185">Reference proteome</keyword>
<proteinExistence type="predicted"/>
<keyword evidence="2" id="KW-0808">Transferase</keyword>